<dbReference type="PANTHER" id="PTHR10782">
    <property type="entry name" value="ZINC FINGER MIZ DOMAIN-CONTAINING PROTEIN"/>
    <property type="match status" value="1"/>
</dbReference>
<keyword evidence="2 4" id="KW-0863">Zinc-finger</keyword>
<dbReference type="AlphaFoldDB" id="A0AAD8HAW0"/>
<keyword evidence="7" id="KW-0436">Ligase</keyword>
<sequence>MEGPTRSSPPSNSVSSKLIGAAVDLLTLYSNSDSGKLNDPRVIGKLCITITRGIDHAIANNEVPVKSRELPTLIQKINIWKHDLSVVIPFMLLMMSVKVACENGWFQKKETDDLLSLAYEVKRFFSADDVFQGPSHSLPSISKIMSRFYPCLKIENTLCFTEVKPGFRTIVADFNLSRGVVASEPNMIGMIVARVDIDTSSCIITPPEVDILLNGKGVLGRNNTSMVSVDISEMYLKESVPQLPTDVTAMLKYGVNLLQAIGNFNGPYIIVIGVMRVITTSGTPQLQDYVHPVVASGDPVSGIQMALQTSLNCPISKNRMRTPVKGHLCKHTQCFDYDNYLSINSRKPCWRCPLCDEPVSCSDIRIDQNLVKVLREVGENTVDVFVSKDGSWKVVSENIDHAPSASKTPGFQEEKQNQSDPLRRNQSKADNCSQQISATKNIDPSRVNNMHQNTYTSGSLAVDCTNLNDQGNKNPRSMNVNPNGMSAVTSPINDCKGCHLIQKDAELRNQTSRACFNRFSSANSLSPNQNLVSQANWLPAQNANAYILPTVEQNGCYQNSRGSCAYQNLNNSGNNNREAICVQQVQLQRDGKVQASLAAQNRQPAVSVPYTKQPRPEGEQKQNMHVKKNQVSHNDGLVELPSEGWRPSGRMRGSLQGQAYSEAYRQFIKQPTQAVRASELPSGLMATLSVAKSQSPIIKASGQTQTQ</sequence>
<proteinExistence type="predicted"/>
<dbReference type="InterPro" id="IPR004181">
    <property type="entry name" value="Znf_MIZ"/>
</dbReference>
<dbReference type="EMBL" id="JAUIZM010000009">
    <property type="protein sequence ID" value="KAK1364297.1"/>
    <property type="molecule type" value="Genomic_DNA"/>
</dbReference>
<evidence type="ECO:0000256" key="4">
    <source>
        <dbReference type="PROSITE-ProRule" id="PRU00452"/>
    </source>
</evidence>
<dbReference type="GO" id="GO:0016874">
    <property type="term" value="F:ligase activity"/>
    <property type="evidence" value="ECO:0007669"/>
    <property type="project" value="UniProtKB-KW"/>
</dbReference>
<evidence type="ECO:0000256" key="5">
    <source>
        <dbReference type="SAM" id="MobiDB-lite"/>
    </source>
</evidence>
<name>A0AAD8HAW0_9APIA</name>
<evidence type="ECO:0000256" key="1">
    <source>
        <dbReference type="ARBA" id="ARBA00022723"/>
    </source>
</evidence>
<feature type="compositionally biased region" description="Basic and acidic residues" evidence="5">
    <location>
        <begin position="412"/>
        <end position="423"/>
    </location>
</feature>
<dbReference type="Gene3D" id="3.30.40.10">
    <property type="entry name" value="Zinc/RING finger domain, C3HC4 (zinc finger)"/>
    <property type="match status" value="1"/>
</dbReference>
<reference evidence="7" key="1">
    <citation type="submission" date="2023-02" db="EMBL/GenBank/DDBJ databases">
        <title>Genome of toxic invasive species Heracleum sosnowskyi carries increased number of genes despite the absence of recent whole-genome duplications.</title>
        <authorList>
            <person name="Schelkunov M."/>
            <person name="Shtratnikova V."/>
            <person name="Makarenko M."/>
            <person name="Klepikova A."/>
            <person name="Omelchenko D."/>
            <person name="Novikova G."/>
            <person name="Obukhova E."/>
            <person name="Bogdanov V."/>
            <person name="Penin A."/>
            <person name="Logacheva M."/>
        </authorList>
    </citation>
    <scope>NUCLEOTIDE SEQUENCE</scope>
    <source>
        <strain evidence="7">Hsosn_3</strain>
        <tissue evidence="7">Leaf</tissue>
    </source>
</reference>
<dbReference type="InterPro" id="IPR013083">
    <property type="entry name" value="Znf_RING/FYVE/PHD"/>
</dbReference>
<feature type="region of interest" description="Disordered" evidence="5">
    <location>
        <begin position="597"/>
        <end position="626"/>
    </location>
</feature>
<gene>
    <name evidence="7" type="ORF">POM88_039858</name>
</gene>
<feature type="region of interest" description="Disordered" evidence="5">
    <location>
        <begin position="401"/>
        <end position="433"/>
    </location>
</feature>
<comment type="caution">
    <text evidence="7">The sequence shown here is derived from an EMBL/GenBank/DDBJ whole genome shotgun (WGS) entry which is preliminary data.</text>
</comment>
<dbReference type="GO" id="GO:0008270">
    <property type="term" value="F:zinc ion binding"/>
    <property type="evidence" value="ECO:0007669"/>
    <property type="project" value="UniProtKB-KW"/>
</dbReference>
<dbReference type="CDD" id="cd16650">
    <property type="entry name" value="SP-RING_PIAS-like"/>
    <property type="match status" value="1"/>
</dbReference>
<protein>
    <submittedName>
        <fullName evidence="7">Zinc finger, MIZ-type, E3 SUMO protein ligase</fullName>
    </submittedName>
</protein>
<dbReference type="GO" id="GO:0016925">
    <property type="term" value="P:protein sumoylation"/>
    <property type="evidence" value="ECO:0007669"/>
    <property type="project" value="TreeGrafter"/>
</dbReference>
<feature type="domain" description="SP-RING-type" evidence="6">
    <location>
        <begin position="294"/>
        <end position="379"/>
    </location>
</feature>
<reference evidence="7" key="2">
    <citation type="submission" date="2023-05" db="EMBL/GenBank/DDBJ databases">
        <authorList>
            <person name="Schelkunov M.I."/>
        </authorList>
    </citation>
    <scope>NUCLEOTIDE SEQUENCE</scope>
    <source>
        <strain evidence="7">Hsosn_3</strain>
        <tissue evidence="7">Leaf</tissue>
    </source>
</reference>
<dbReference type="SUPFAM" id="SSF57850">
    <property type="entry name" value="RING/U-box"/>
    <property type="match status" value="1"/>
</dbReference>
<evidence type="ECO:0000313" key="7">
    <source>
        <dbReference type="EMBL" id="KAK1364297.1"/>
    </source>
</evidence>
<keyword evidence="3" id="KW-0862">Zinc</keyword>
<evidence type="ECO:0000259" key="6">
    <source>
        <dbReference type="PROSITE" id="PS51044"/>
    </source>
</evidence>
<dbReference type="GO" id="GO:0061665">
    <property type="term" value="F:SUMO ligase activity"/>
    <property type="evidence" value="ECO:0007669"/>
    <property type="project" value="TreeGrafter"/>
</dbReference>
<keyword evidence="8" id="KW-1185">Reference proteome</keyword>
<dbReference type="Pfam" id="PF02891">
    <property type="entry name" value="zf-MIZ"/>
    <property type="match status" value="1"/>
</dbReference>
<organism evidence="7 8">
    <name type="scientific">Heracleum sosnowskyi</name>
    <dbReference type="NCBI Taxonomy" id="360622"/>
    <lineage>
        <taxon>Eukaryota</taxon>
        <taxon>Viridiplantae</taxon>
        <taxon>Streptophyta</taxon>
        <taxon>Embryophyta</taxon>
        <taxon>Tracheophyta</taxon>
        <taxon>Spermatophyta</taxon>
        <taxon>Magnoliopsida</taxon>
        <taxon>eudicotyledons</taxon>
        <taxon>Gunneridae</taxon>
        <taxon>Pentapetalae</taxon>
        <taxon>asterids</taxon>
        <taxon>campanulids</taxon>
        <taxon>Apiales</taxon>
        <taxon>Apiaceae</taxon>
        <taxon>Apioideae</taxon>
        <taxon>apioid superclade</taxon>
        <taxon>Tordylieae</taxon>
        <taxon>Tordyliinae</taxon>
        <taxon>Heracleum</taxon>
    </lineage>
</organism>
<evidence type="ECO:0000256" key="2">
    <source>
        <dbReference type="ARBA" id="ARBA00022771"/>
    </source>
</evidence>
<dbReference type="Proteomes" id="UP001237642">
    <property type="component" value="Unassembled WGS sequence"/>
</dbReference>
<dbReference type="PROSITE" id="PS51044">
    <property type="entry name" value="ZF_SP_RING"/>
    <property type="match status" value="1"/>
</dbReference>
<dbReference type="PANTHER" id="PTHR10782:SF4">
    <property type="entry name" value="TONALLI, ISOFORM E"/>
    <property type="match status" value="1"/>
</dbReference>
<dbReference type="GO" id="GO:0000785">
    <property type="term" value="C:chromatin"/>
    <property type="evidence" value="ECO:0007669"/>
    <property type="project" value="TreeGrafter"/>
</dbReference>
<keyword evidence="1" id="KW-0479">Metal-binding</keyword>
<evidence type="ECO:0000256" key="3">
    <source>
        <dbReference type="ARBA" id="ARBA00022833"/>
    </source>
</evidence>
<evidence type="ECO:0000313" key="8">
    <source>
        <dbReference type="Proteomes" id="UP001237642"/>
    </source>
</evidence>
<accession>A0AAD8HAW0</accession>